<dbReference type="OrthoDB" id="443402at2759"/>
<keyword evidence="4" id="KW-1185">Reference proteome</keyword>
<evidence type="ECO:0000256" key="1">
    <source>
        <dbReference type="ARBA" id="ARBA00022737"/>
    </source>
</evidence>
<dbReference type="InterPro" id="IPR056884">
    <property type="entry name" value="NPHP3-like_N"/>
</dbReference>
<evidence type="ECO:0000259" key="2">
    <source>
        <dbReference type="Pfam" id="PF24883"/>
    </source>
</evidence>
<dbReference type="PANTHER" id="PTHR10039:SF5">
    <property type="entry name" value="NACHT DOMAIN-CONTAINING PROTEIN"/>
    <property type="match status" value="1"/>
</dbReference>
<reference evidence="3" key="1">
    <citation type="journal article" date="2020" name="Stud. Mycol.">
        <title>101 Dothideomycetes genomes: a test case for predicting lifestyles and emergence of pathogens.</title>
        <authorList>
            <person name="Haridas S."/>
            <person name="Albert R."/>
            <person name="Binder M."/>
            <person name="Bloem J."/>
            <person name="Labutti K."/>
            <person name="Salamov A."/>
            <person name="Andreopoulos B."/>
            <person name="Baker S."/>
            <person name="Barry K."/>
            <person name="Bills G."/>
            <person name="Bluhm B."/>
            <person name="Cannon C."/>
            <person name="Castanera R."/>
            <person name="Culley D."/>
            <person name="Daum C."/>
            <person name="Ezra D."/>
            <person name="Gonzalez J."/>
            <person name="Henrissat B."/>
            <person name="Kuo A."/>
            <person name="Liang C."/>
            <person name="Lipzen A."/>
            <person name="Lutzoni F."/>
            <person name="Magnuson J."/>
            <person name="Mondo S."/>
            <person name="Nolan M."/>
            <person name="Ohm R."/>
            <person name="Pangilinan J."/>
            <person name="Park H.-J."/>
            <person name="Ramirez L."/>
            <person name="Alfaro M."/>
            <person name="Sun H."/>
            <person name="Tritt A."/>
            <person name="Yoshinaga Y."/>
            <person name="Zwiers L.-H."/>
            <person name="Turgeon B."/>
            <person name="Goodwin S."/>
            <person name="Spatafora J."/>
            <person name="Crous P."/>
            <person name="Grigoriev I."/>
        </authorList>
    </citation>
    <scope>NUCLEOTIDE SEQUENCE</scope>
    <source>
        <strain evidence="3">CBS 107.79</strain>
    </source>
</reference>
<accession>A0A6A5VEB8</accession>
<organism evidence="3 4">
    <name type="scientific">Bimuria novae-zelandiae CBS 107.79</name>
    <dbReference type="NCBI Taxonomy" id="1447943"/>
    <lineage>
        <taxon>Eukaryota</taxon>
        <taxon>Fungi</taxon>
        <taxon>Dikarya</taxon>
        <taxon>Ascomycota</taxon>
        <taxon>Pezizomycotina</taxon>
        <taxon>Dothideomycetes</taxon>
        <taxon>Pleosporomycetidae</taxon>
        <taxon>Pleosporales</taxon>
        <taxon>Massarineae</taxon>
        <taxon>Didymosphaeriaceae</taxon>
        <taxon>Bimuria</taxon>
    </lineage>
</organism>
<evidence type="ECO:0000313" key="3">
    <source>
        <dbReference type="EMBL" id="KAF1975158.1"/>
    </source>
</evidence>
<gene>
    <name evidence="3" type="ORF">BU23DRAFT_458953</name>
</gene>
<sequence length="231" mass="26410">FTWSVGNQTQKSLAGVLCTLLHQILSQFIDIYTVMLGGHRTAFESKREHSDWSLNELEALFLAAVKSSTRPICAFIDGLDGIDQSDPAEVTKLMNWLLQTAQLQKTKICASSRPESIFLNRLHKFRHLRVQDLTEKDIQTHGMFLWVHLVIGHIRTDAEYYSSWTSLIQRVDELPSSPSSLYEMVWGHRNGNSSINRAETAYYLNALLIDGRDNLLQVMLECNVDMQQKIL</sequence>
<feature type="domain" description="Nephrocystin 3-like N-terminal" evidence="2">
    <location>
        <begin position="4"/>
        <end position="113"/>
    </location>
</feature>
<dbReference type="PANTHER" id="PTHR10039">
    <property type="entry name" value="AMELOGENIN"/>
    <property type="match status" value="1"/>
</dbReference>
<keyword evidence="1" id="KW-0677">Repeat</keyword>
<dbReference type="Proteomes" id="UP000800036">
    <property type="component" value="Unassembled WGS sequence"/>
</dbReference>
<protein>
    <recommendedName>
        <fullName evidence="2">Nephrocystin 3-like N-terminal domain-containing protein</fullName>
    </recommendedName>
</protein>
<feature type="non-terminal residue" evidence="3">
    <location>
        <position position="1"/>
    </location>
</feature>
<dbReference type="Pfam" id="PF24883">
    <property type="entry name" value="NPHP3_N"/>
    <property type="match status" value="1"/>
</dbReference>
<proteinExistence type="predicted"/>
<dbReference type="AlphaFoldDB" id="A0A6A5VEB8"/>
<evidence type="ECO:0000313" key="4">
    <source>
        <dbReference type="Proteomes" id="UP000800036"/>
    </source>
</evidence>
<name>A0A6A5VEB8_9PLEO</name>
<dbReference type="EMBL" id="ML976671">
    <property type="protein sequence ID" value="KAF1975158.1"/>
    <property type="molecule type" value="Genomic_DNA"/>
</dbReference>